<protein>
    <submittedName>
        <fullName evidence="2">Uncharacterized protein</fullName>
    </submittedName>
</protein>
<accession>A0AAD8R1V9</accession>
<dbReference type="EMBL" id="JAUUTY010000007">
    <property type="protein sequence ID" value="KAK1612712.1"/>
    <property type="molecule type" value="Genomic_DNA"/>
</dbReference>
<feature type="compositionally biased region" description="Basic residues" evidence="1">
    <location>
        <begin position="16"/>
        <end position="32"/>
    </location>
</feature>
<keyword evidence="3" id="KW-1185">Reference proteome</keyword>
<name>A0AAD8R1V9_LOLMU</name>
<feature type="compositionally biased region" description="Acidic residues" evidence="1">
    <location>
        <begin position="256"/>
        <end position="267"/>
    </location>
</feature>
<reference evidence="2" key="1">
    <citation type="submission" date="2023-07" db="EMBL/GenBank/DDBJ databases">
        <title>A chromosome-level genome assembly of Lolium multiflorum.</title>
        <authorList>
            <person name="Chen Y."/>
            <person name="Copetti D."/>
            <person name="Kolliker R."/>
            <person name="Studer B."/>
        </authorList>
    </citation>
    <scope>NUCLEOTIDE SEQUENCE</scope>
    <source>
        <strain evidence="2">02402/16</strain>
        <tissue evidence="2">Leaf</tissue>
    </source>
</reference>
<evidence type="ECO:0000313" key="2">
    <source>
        <dbReference type="EMBL" id="KAK1612712.1"/>
    </source>
</evidence>
<dbReference type="AlphaFoldDB" id="A0AAD8R1V9"/>
<feature type="region of interest" description="Disordered" evidence="1">
    <location>
        <begin position="247"/>
        <end position="273"/>
    </location>
</feature>
<sequence length="495" mass="56128">MPAVAAARPQAVVAAHRRRNRRWRSRRRRLWRRRDGAAGGGAGAGGCGVAREDVAAVAQPSPEQKAATAFARAVVASPCKSSHRWASSFGGGVDLDDDIWEIRFHFSGEDNLERTISRSDITVLNLLALVEQRGYGIRDYMYYVKERGKGKEGMEVVDSMAKVDEMLELYDSENVLNITVVKDKAEWPIGLNREDVEATNVVDVPVVLSDNKSGVNFMANEVEEVYPVAIDYSDVVYIGTQHSSTMNKGKGKLVAESDEDEDLEDGYDSDKEINDNEVGEYEAEYMYYDGEYRPELAAAEREAAIEADLELMREFRKKRHASQNAENEEIMDKLQKMKEQKADPFLHFEGDTDVEEIFEAEEDSEVEEITEKIIPLKNKAAKCGPTSSSHHEVVKFEEGNYFMPTSDEESSPDEVADSDDDGFVSKFVPASGRKRRLKKMKKRVWYDETRANPHEQIGMKLCFTDVYQFRRALRTYHIAQLRNFQYWRNDSSGAS</sequence>
<proteinExistence type="predicted"/>
<evidence type="ECO:0000256" key="1">
    <source>
        <dbReference type="SAM" id="MobiDB-lite"/>
    </source>
</evidence>
<dbReference type="Proteomes" id="UP001231189">
    <property type="component" value="Unassembled WGS sequence"/>
</dbReference>
<organism evidence="2 3">
    <name type="scientific">Lolium multiflorum</name>
    <name type="common">Italian ryegrass</name>
    <name type="synonym">Lolium perenne subsp. multiflorum</name>
    <dbReference type="NCBI Taxonomy" id="4521"/>
    <lineage>
        <taxon>Eukaryota</taxon>
        <taxon>Viridiplantae</taxon>
        <taxon>Streptophyta</taxon>
        <taxon>Embryophyta</taxon>
        <taxon>Tracheophyta</taxon>
        <taxon>Spermatophyta</taxon>
        <taxon>Magnoliopsida</taxon>
        <taxon>Liliopsida</taxon>
        <taxon>Poales</taxon>
        <taxon>Poaceae</taxon>
        <taxon>BOP clade</taxon>
        <taxon>Pooideae</taxon>
        <taxon>Poodae</taxon>
        <taxon>Poeae</taxon>
        <taxon>Poeae Chloroplast Group 2 (Poeae type)</taxon>
        <taxon>Loliodinae</taxon>
        <taxon>Loliinae</taxon>
        <taxon>Lolium</taxon>
    </lineage>
</organism>
<comment type="caution">
    <text evidence="2">The sequence shown here is derived from an EMBL/GenBank/DDBJ whole genome shotgun (WGS) entry which is preliminary data.</text>
</comment>
<feature type="region of interest" description="Disordered" evidence="1">
    <location>
        <begin position="16"/>
        <end position="46"/>
    </location>
</feature>
<feature type="compositionally biased region" description="Gly residues" evidence="1">
    <location>
        <begin position="37"/>
        <end position="46"/>
    </location>
</feature>
<evidence type="ECO:0000313" key="3">
    <source>
        <dbReference type="Proteomes" id="UP001231189"/>
    </source>
</evidence>
<gene>
    <name evidence="2" type="ORF">QYE76_036385</name>
</gene>